<name>A0A1R1QZ11_9BACI</name>
<reference evidence="4 5" key="1">
    <citation type="submission" date="2017-01" db="EMBL/GenBank/DDBJ databases">
        <title>Bacillus phylogenomics.</title>
        <authorList>
            <person name="Dunlap C."/>
        </authorList>
    </citation>
    <scope>NUCLEOTIDE SEQUENCE [LARGE SCALE GENOMIC DNA]</scope>
    <source>
        <strain evidence="4 5">NRRL B-41282</strain>
    </source>
</reference>
<dbReference type="InterPro" id="IPR058530">
    <property type="entry name" value="Baseplate_J-like_C"/>
</dbReference>
<comment type="similarity">
    <text evidence="1">Belongs to the Mu gp47/PBSX XkdT family.</text>
</comment>
<feature type="domain" description="Baseplate J-like central" evidence="2">
    <location>
        <begin position="176"/>
        <end position="252"/>
    </location>
</feature>
<keyword evidence="5" id="KW-1185">Reference proteome</keyword>
<organism evidence="4 5">
    <name type="scientific">Bacillus swezeyi</name>
    <dbReference type="NCBI Taxonomy" id="1925020"/>
    <lineage>
        <taxon>Bacteria</taxon>
        <taxon>Bacillati</taxon>
        <taxon>Bacillota</taxon>
        <taxon>Bacilli</taxon>
        <taxon>Bacillales</taxon>
        <taxon>Bacillaceae</taxon>
        <taxon>Bacillus</taxon>
    </lineage>
</organism>
<sequence length="347" mass="38745">MFENQTFEEIMERMLDRVSADIDKRENSVIWNALAPAAAELAVSYIWLDQVLNLVYADTAEGEYLDRRAAEAGLERYQASKAIWSGEFTEGVFIPAGTRFFLEDLYFTMQENGKLECETAGTSGNANLTGQTLLPLDTIPGLEKAVMGNLEIPGRDEESDESLYERYLVRVRREAVSANQLHYKQWAEEVEGVGKAKIFPLWNGEGTVKIVITNAKMEPASQVLIERVKQYIDPEPGKGEGMAPIGAYATVESAVWKDIQISAKIIPATGRTIADAKQEIEEKITLLFKEIAFKESVIRLSQINNMIYESSSVSDYSEVAINGEVKNLQLTETEIPKLGQVTIIEQD</sequence>
<evidence type="ECO:0000313" key="4">
    <source>
        <dbReference type="EMBL" id="OMI09917.1"/>
    </source>
</evidence>
<accession>A0A1R1RQ99</accession>
<protein>
    <submittedName>
        <fullName evidence="4">Phage portal protein</fullName>
    </submittedName>
</protein>
<gene>
    <name evidence="4" type="ORF">BW143_01380</name>
</gene>
<dbReference type="AlphaFoldDB" id="A0A1R1QZ11"/>
<evidence type="ECO:0000259" key="3">
    <source>
        <dbReference type="Pfam" id="PF26079"/>
    </source>
</evidence>
<feature type="domain" description="Baseplate J-like C-terminal" evidence="3">
    <location>
        <begin position="259"/>
        <end position="344"/>
    </location>
</feature>
<evidence type="ECO:0000259" key="2">
    <source>
        <dbReference type="Pfam" id="PF26078"/>
    </source>
</evidence>
<dbReference type="InterPro" id="IPR058531">
    <property type="entry name" value="Baseplate_J_M"/>
</dbReference>
<dbReference type="Pfam" id="PF26079">
    <property type="entry name" value="Baseplate_J_C"/>
    <property type="match status" value="1"/>
</dbReference>
<evidence type="ECO:0000313" key="5">
    <source>
        <dbReference type="Proteomes" id="UP000187367"/>
    </source>
</evidence>
<dbReference type="OrthoDB" id="2554267at2"/>
<accession>A0A1R1QZ11</accession>
<dbReference type="RefSeq" id="WP_076762282.1">
    <property type="nucleotide sequence ID" value="NZ_JARMMK010000001.1"/>
</dbReference>
<dbReference type="PANTHER" id="PTHR37829:SF3">
    <property type="entry name" value="PROTEIN JAYE-RELATED"/>
    <property type="match status" value="1"/>
</dbReference>
<dbReference type="Pfam" id="PF26078">
    <property type="entry name" value="Baseplate_J_M"/>
    <property type="match status" value="1"/>
</dbReference>
<dbReference type="PANTHER" id="PTHR37829">
    <property type="entry name" value="PHAGE-LIKE ELEMENT PBSX PROTEIN XKDT"/>
    <property type="match status" value="1"/>
</dbReference>
<dbReference type="EMBL" id="MTJL01000002">
    <property type="protein sequence ID" value="OMI09917.1"/>
    <property type="molecule type" value="Genomic_DNA"/>
</dbReference>
<evidence type="ECO:0000256" key="1">
    <source>
        <dbReference type="ARBA" id="ARBA00038087"/>
    </source>
</evidence>
<proteinExistence type="inferred from homology"/>
<dbReference type="InterPro" id="IPR052399">
    <property type="entry name" value="Phage_Baseplate_Assmbl_Protein"/>
</dbReference>
<dbReference type="Proteomes" id="UP000187367">
    <property type="component" value="Unassembled WGS sequence"/>
</dbReference>
<comment type="caution">
    <text evidence="4">The sequence shown here is derived from an EMBL/GenBank/DDBJ whole genome shotgun (WGS) entry which is preliminary data.</text>
</comment>